<reference evidence="3" key="1">
    <citation type="journal article" date="2019" name="Int. J. Syst. Evol. Microbiol.">
        <title>The Global Catalogue of Microorganisms (GCM) 10K type strain sequencing project: providing services to taxonomists for standard genome sequencing and annotation.</title>
        <authorList>
            <consortium name="The Broad Institute Genomics Platform"/>
            <consortium name="The Broad Institute Genome Sequencing Center for Infectious Disease"/>
            <person name="Wu L."/>
            <person name="Ma J."/>
        </authorList>
    </citation>
    <scope>NUCLEOTIDE SEQUENCE [LARGE SCALE GENOMIC DNA]</scope>
    <source>
        <strain evidence="3">CGMCC 4.7323</strain>
    </source>
</reference>
<keyword evidence="3" id="KW-1185">Reference proteome</keyword>
<sequence>MSDASREAGCGYCGKTIVQRPGGGHPRDYCDDGHRRRAQRRRDRELQAAVPQLTHRFIAAEISLRADELVTACFSDVPLDGVLELAARIVDDAECVAAAAVVDERSAGRTWADIGAAARMSEGQARARWGGPRSAQRLTARDPAPWAGQPHSLPPGACGAATRPDRGARQAAAALGRALRTLRARSGLDLDDVAAEAGMPLFAVRWVLEGQVVVPWTATYTLVHLLGGQPGDLRLLWQSASQSVPRVPDAPRLGSQIAAGLRGARLAAGYPTAAAVSPPGLTEAEAEAVFDGRLVPEWRVLCEMLLWLGADPQPFRGLWEAHRAARGQGRST</sequence>
<dbReference type="InterPro" id="IPR010982">
    <property type="entry name" value="Lambda_DNA-bd_dom_sf"/>
</dbReference>
<comment type="caution">
    <text evidence="2">The sequence shown here is derived from an EMBL/GenBank/DDBJ whole genome shotgun (WGS) entry which is preliminary data.</text>
</comment>
<feature type="region of interest" description="Disordered" evidence="1">
    <location>
        <begin position="142"/>
        <end position="163"/>
    </location>
</feature>
<gene>
    <name evidence="2" type="ORF">GCM10012285_41520</name>
</gene>
<accession>A0ABQ2JQA4</accession>
<evidence type="ECO:0008006" key="4">
    <source>
        <dbReference type="Google" id="ProtNLM"/>
    </source>
</evidence>
<evidence type="ECO:0000313" key="2">
    <source>
        <dbReference type="EMBL" id="GGN51416.1"/>
    </source>
</evidence>
<dbReference type="EMBL" id="BMND01000018">
    <property type="protein sequence ID" value="GGN51416.1"/>
    <property type="molecule type" value="Genomic_DNA"/>
</dbReference>
<proteinExistence type="predicted"/>
<dbReference type="SUPFAM" id="SSF47413">
    <property type="entry name" value="lambda repressor-like DNA-binding domains"/>
    <property type="match status" value="1"/>
</dbReference>
<protein>
    <recommendedName>
        <fullName evidence="4">Helix-turn-helix domain-containing protein</fullName>
    </recommendedName>
</protein>
<name>A0ABQ2JQA4_9ACTN</name>
<dbReference type="Proteomes" id="UP000600080">
    <property type="component" value="Unassembled WGS sequence"/>
</dbReference>
<evidence type="ECO:0000256" key="1">
    <source>
        <dbReference type="SAM" id="MobiDB-lite"/>
    </source>
</evidence>
<organism evidence="2 3">
    <name type="scientific">Streptomyces kronopolitis</name>
    <dbReference type="NCBI Taxonomy" id="1612435"/>
    <lineage>
        <taxon>Bacteria</taxon>
        <taxon>Bacillati</taxon>
        <taxon>Actinomycetota</taxon>
        <taxon>Actinomycetes</taxon>
        <taxon>Kitasatosporales</taxon>
        <taxon>Streptomycetaceae</taxon>
        <taxon>Streptomyces</taxon>
    </lineage>
</organism>
<evidence type="ECO:0000313" key="3">
    <source>
        <dbReference type="Proteomes" id="UP000600080"/>
    </source>
</evidence>
<dbReference type="Pfam" id="PF13560">
    <property type="entry name" value="HTH_31"/>
    <property type="match status" value="1"/>
</dbReference>